<evidence type="ECO:0000313" key="3">
    <source>
        <dbReference type="Proteomes" id="UP001185012"/>
    </source>
</evidence>
<dbReference type="PROSITE" id="PS51186">
    <property type="entry name" value="GNAT"/>
    <property type="match status" value="1"/>
</dbReference>
<dbReference type="CDD" id="cd04301">
    <property type="entry name" value="NAT_SF"/>
    <property type="match status" value="1"/>
</dbReference>
<dbReference type="InterPro" id="IPR000182">
    <property type="entry name" value="GNAT_dom"/>
</dbReference>
<dbReference type="RefSeq" id="WP_309867053.1">
    <property type="nucleotide sequence ID" value="NZ_JAVDQG010000006.1"/>
</dbReference>
<comment type="caution">
    <text evidence="2">The sequence shown here is derived from an EMBL/GenBank/DDBJ whole genome shotgun (WGS) entry which is preliminary data.</text>
</comment>
<dbReference type="Pfam" id="PF00583">
    <property type="entry name" value="Acetyltransf_1"/>
    <property type="match status" value="1"/>
</dbReference>
<dbReference type="EMBL" id="JAVDQG010000006">
    <property type="protein sequence ID" value="MDR6226735.1"/>
    <property type="molecule type" value="Genomic_DNA"/>
</dbReference>
<dbReference type="InterPro" id="IPR016181">
    <property type="entry name" value="Acyl_CoA_acyltransferase"/>
</dbReference>
<dbReference type="PANTHER" id="PTHR43415">
    <property type="entry name" value="SPERMIDINE N(1)-ACETYLTRANSFERASE"/>
    <property type="match status" value="1"/>
</dbReference>
<proteinExistence type="predicted"/>
<name>A0ABU1ISJ5_9BACL</name>
<organism evidence="2 3">
    <name type="scientific">Desmospora profundinema</name>
    <dbReference type="NCBI Taxonomy" id="1571184"/>
    <lineage>
        <taxon>Bacteria</taxon>
        <taxon>Bacillati</taxon>
        <taxon>Bacillota</taxon>
        <taxon>Bacilli</taxon>
        <taxon>Bacillales</taxon>
        <taxon>Thermoactinomycetaceae</taxon>
        <taxon>Desmospora</taxon>
    </lineage>
</organism>
<evidence type="ECO:0000259" key="1">
    <source>
        <dbReference type="PROSITE" id="PS51186"/>
    </source>
</evidence>
<evidence type="ECO:0000313" key="2">
    <source>
        <dbReference type="EMBL" id="MDR6226735.1"/>
    </source>
</evidence>
<accession>A0ABU1ISJ5</accession>
<dbReference type="Gene3D" id="3.40.630.30">
    <property type="match status" value="1"/>
</dbReference>
<dbReference type="SUPFAM" id="SSF55729">
    <property type="entry name" value="Acyl-CoA N-acyltransferases (Nat)"/>
    <property type="match status" value="1"/>
</dbReference>
<protein>
    <submittedName>
        <fullName evidence="2">RimJ/RimL family protein N-acetyltransferase</fullName>
    </submittedName>
</protein>
<dbReference type="Proteomes" id="UP001185012">
    <property type="component" value="Unassembled WGS sequence"/>
</dbReference>
<keyword evidence="3" id="KW-1185">Reference proteome</keyword>
<feature type="domain" description="N-acetyltransferase" evidence="1">
    <location>
        <begin position="12"/>
        <end position="178"/>
    </location>
</feature>
<dbReference type="PANTHER" id="PTHR43415:SF3">
    <property type="entry name" value="GNAT-FAMILY ACETYLTRANSFERASE"/>
    <property type="match status" value="1"/>
</dbReference>
<gene>
    <name evidence="2" type="ORF">JOE21_002745</name>
</gene>
<sequence length="183" mass="20975">MRQYRLDDGDPLIIREAEPADAERIVSYLRQVAGESDALALTEEEVTLDVEQQRDVITDYAEGDNRLFLVAEWEGRIVGVLTFEGGRRKRVAHSGEFGMSVLKAHWGRSIGSRLMDSLLDWAREGNVIRKINLRVKADNQRALALYRKYGFRREGRLIKEFCLDGTYVDLDLMSLWLEPDSPS</sequence>
<reference evidence="2 3" key="1">
    <citation type="submission" date="2023-07" db="EMBL/GenBank/DDBJ databases">
        <title>Genomic Encyclopedia of Type Strains, Phase IV (KMG-IV): sequencing the most valuable type-strain genomes for metagenomic binning, comparative biology and taxonomic classification.</title>
        <authorList>
            <person name="Goeker M."/>
        </authorList>
    </citation>
    <scope>NUCLEOTIDE SEQUENCE [LARGE SCALE GENOMIC DNA]</scope>
    <source>
        <strain evidence="2 3">DSM 45903</strain>
    </source>
</reference>